<comment type="caution">
    <text evidence="2">The sequence shown here is derived from an EMBL/GenBank/DDBJ whole genome shotgun (WGS) entry which is preliminary data.</text>
</comment>
<dbReference type="EMBL" id="QCZG01000023">
    <property type="protein sequence ID" value="PWA10334.1"/>
    <property type="molecule type" value="Genomic_DNA"/>
</dbReference>
<feature type="signal peptide" evidence="1">
    <location>
        <begin position="1"/>
        <end position="21"/>
    </location>
</feature>
<keyword evidence="3" id="KW-1185">Reference proteome</keyword>
<name>A0A2U1JZF3_9BACI</name>
<evidence type="ECO:0008006" key="4">
    <source>
        <dbReference type="Google" id="ProtNLM"/>
    </source>
</evidence>
<evidence type="ECO:0000313" key="2">
    <source>
        <dbReference type="EMBL" id="PWA10334.1"/>
    </source>
</evidence>
<organism evidence="2 3">
    <name type="scientific">Pueribacillus theae</name>
    <dbReference type="NCBI Taxonomy" id="2171751"/>
    <lineage>
        <taxon>Bacteria</taxon>
        <taxon>Bacillati</taxon>
        <taxon>Bacillota</taxon>
        <taxon>Bacilli</taxon>
        <taxon>Bacillales</taxon>
        <taxon>Bacillaceae</taxon>
        <taxon>Pueribacillus</taxon>
    </lineage>
</organism>
<dbReference type="Pfam" id="PF07537">
    <property type="entry name" value="CamS"/>
    <property type="match status" value="1"/>
</dbReference>
<evidence type="ECO:0000256" key="1">
    <source>
        <dbReference type="SAM" id="SignalP"/>
    </source>
</evidence>
<keyword evidence="1" id="KW-0732">Signal</keyword>
<dbReference type="AlphaFoldDB" id="A0A2U1JZF3"/>
<dbReference type="PIRSF" id="PIRSF012509">
    <property type="entry name" value="CamS"/>
    <property type="match status" value="1"/>
</dbReference>
<dbReference type="CDD" id="cd13441">
    <property type="entry name" value="CamS_repeat_1"/>
    <property type="match status" value="1"/>
</dbReference>
<dbReference type="Gene3D" id="3.10.570.10">
    <property type="entry name" value="sex pheromone staph- cam373 precursor domain"/>
    <property type="match status" value="1"/>
</dbReference>
<evidence type="ECO:0000313" key="3">
    <source>
        <dbReference type="Proteomes" id="UP000245998"/>
    </source>
</evidence>
<dbReference type="InterPro" id="IPR011426">
    <property type="entry name" value="CamS"/>
</dbReference>
<reference evidence="2 3" key="1">
    <citation type="submission" date="2018-04" db="EMBL/GenBank/DDBJ databases">
        <title>Camelliibacillus theae gen. nov., sp. nov., isolated from Pu'er tea.</title>
        <authorList>
            <person name="Niu L."/>
        </authorList>
    </citation>
    <scope>NUCLEOTIDE SEQUENCE [LARGE SCALE GENOMIC DNA]</scope>
    <source>
        <strain evidence="2 3">T8</strain>
    </source>
</reference>
<protein>
    <recommendedName>
        <fullName evidence="4">CamS family sex pheromone protein</fullName>
    </recommendedName>
</protein>
<dbReference type="PROSITE" id="PS51257">
    <property type="entry name" value="PROKAR_LIPOPROTEIN"/>
    <property type="match status" value="1"/>
</dbReference>
<gene>
    <name evidence="2" type="ORF">DCC39_11500</name>
</gene>
<dbReference type="CDD" id="cd13440">
    <property type="entry name" value="CamS_repeat_2"/>
    <property type="match status" value="1"/>
</dbReference>
<dbReference type="Proteomes" id="UP000245998">
    <property type="component" value="Unassembled WGS sequence"/>
</dbReference>
<proteinExistence type="predicted"/>
<dbReference type="OrthoDB" id="9795361at2"/>
<sequence>MKRILLALICLLVLLSGCLPGAPDTGPEKIAKDGEDEKVVISEDINTTERYYRSVIPYSPGSSRGFILNGVDNRLDIDEFETGLMRISQEVFDPDKYVLQEGHILSKEDIQSWIDRRSDNKKGLNPKLGVGKSASVKEKLEANKKNPKYLSFVLEQDYFVQKKDDNVELAGISIGISLNSIYYFTVTDKEGKIHSGTVDLRKDQGKVIAEGKKMAQQIVNDIREKKDAKNVPIMVAIYQEEAQESLIPGRFVAYTSVGGGKTNIGNWEDVKERYYLLPSSEAMKDHRGDAEKFDNFKSKVEGFFPNFTGVVGRAFYKEGELQRMTIEIPMQFYGKSEIIAFTQYVTGLVTSNLFEDIPIEVYISSMGRQEAIIVKDPHEKEPFVHIYR</sequence>
<dbReference type="RefSeq" id="WP_116555048.1">
    <property type="nucleotide sequence ID" value="NZ_QCZG01000023.1"/>
</dbReference>
<feature type="chain" id="PRO_5038873735" description="CamS family sex pheromone protein" evidence="1">
    <location>
        <begin position="22"/>
        <end position="388"/>
    </location>
</feature>
<accession>A0A2U1JZF3</accession>